<evidence type="ECO:0000259" key="4">
    <source>
        <dbReference type="SMART" id="SM00892"/>
    </source>
</evidence>
<dbReference type="InterPro" id="IPR000477">
    <property type="entry name" value="RT_dom"/>
</dbReference>
<dbReference type="SMART" id="SM00477">
    <property type="entry name" value="NUC"/>
    <property type="match status" value="1"/>
</dbReference>
<dbReference type="PANTHER" id="PTHR21472:SF26">
    <property type="entry name" value="ENDONUCLEASE DOMAIN CONTAINING 1"/>
    <property type="match status" value="1"/>
</dbReference>
<evidence type="ECO:0000256" key="1">
    <source>
        <dbReference type="SAM" id="MobiDB-lite"/>
    </source>
</evidence>
<accession>A0A3M0KBP6</accession>
<dbReference type="GO" id="GO:0003676">
    <property type="term" value="F:nucleic acid binding"/>
    <property type="evidence" value="ECO:0007669"/>
    <property type="project" value="InterPro"/>
</dbReference>
<organism evidence="5 6">
    <name type="scientific">Hirundo rustica rustica</name>
    <dbReference type="NCBI Taxonomy" id="333673"/>
    <lineage>
        <taxon>Eukaryota</taxon>
        <taxon>Metazoa</taxon>
        <taxon>Chordata</taxon>
        <taxon>Craniata</taxon>
        <taxon>Vertebrata</taxon>
        <taxon>Euteleostomi</taxon>
        <taxon>Archelosauria</taxon>
        <taxon>Archosauria</taxon>
        <taxon>Dinosauria</taxon>
        <taxon>Saurischia</taxon>
        <taxon>Theropoda</taxon>
        <taxon>Coelurosauria</taxon>
        <taxon>Aves</taxon>
        <taxon>Neognathae</taxon>
        <taxon>Neoaves</taxon>
        <taxon>Telluraves</taxon>
        <taxon>Australaves</taxon>
        <taxon>Passeriformes</taxon>
        <taxon>Sylvioidea</taxon>
        <taxon>Hirundinidae</taxon>
        <taxon>Hirundo</taxon>
    </lineage>
</organism>
<feature type="domain" description="DNA/RNA non-specific endonuclease/pyrophosphatase/phosphodiesterase" evidence="4">
    <location>
        <begin position="56"/>
        <end position="266"/>
    </location>
</feature>
<reference evidence="5 6" key="1">
    <citation type="submission" date="2018-07" db="EMBL/GenBank/DDBJ databases">
        <title>A high quality draft genome assembly of the barn swallow (H. rustica rustica).</title>
        <authorList>
            <person name="Formenti G."/>
            <person name="Chiara M."/>
            <person name="Poveda L."/>
            <person name="Francoijs K.-J."/>
            <person name="Bonisoli-Alquati A."/>
            <person name="Canova L."/>
            <person name="Gianfranceschi L."/>
            <person name="Horner D.S."/>
            <person name="Saino N."/>
        </authorList>
    </citation>
    <scope>NUCLEOTIDE SEQUENCE [LARGE SCALE GENOMIC DNA]</scope>
    <source>
        <strain evidence="5">Chelidonia</strain>
        <tissue evidence="5">Blood</tissue>
    </source>
</reference>
<evidence type="ECO:0000256" key="2">
    <source>
        <dbReference type="SAM" id="SignalP"/>
    </source>
</evidence>
<dbReference type="InterPro" id="IPR001604">
    <property type="entry name" value="Endo_G_ENPP1-like_dom"/>
</dbReference>
<dbReference type="PANTHER" id="PTHR21472">
    <property type="entry name" value="ENDONUCLEASE DOMAIN-CONTAINING 1 PROTEIN ENDOD1"/>
    <property type="match status" value="1"/>
</dbReference>
<dbReference type="InterPro" id="IPR039015">
    <property type="entry name" value="ENDOD1"/>
</dbReference>
<dbReference type="Pfam" id="PF01223">
    <property type="entry name" value="Endonuclease_NS"/>
    <property type="match status" value="1"/>
</dbReference>
<feature type="signal peptide" evidence="2">
    <location>
        <begin position="1"/>
        <end position="19"/>
    </location>
</feature>
<dbReference type="EMBL" id="QRBI01000112">
    <property type="protein sequence ID" value="RMC10505.1"/>
    <property type="molecule type" value="Genomic_DNA"/>
</dbReference>
<dbReference type="OrthoDB" id="9219037at2759"/>
<dbReference type="InterPro" id="IPR044929">
    <property type="entry name" value="DNA/RNA_non-sp_Endonuclease_sf"/>
</dbReference>
<name>A0A3M0KBP6_HIRRU</name>
<feature type="chain" id="PRO_5018064720" description="Reverse transcriptase domain-containing protein" evidence="2">
    <location>
        <begin position="20"/>
        <end position="465"/>
    </location>
</feature>
<feature type="compositionally biased region" description="Low complexity" evidence="1">
    <location>
        <begin position="151"/>
        <end position="161"/>
    </location>
</feature>
<dbReference type="InterPro" id="IPR020821">
    <property type="entry name" value="ENPP1-3/EXOG-like_nuc-like"/>
</dbReference>
<evidence type="ECO:0008006" key="7">
    <source>
        <dbReference type="Google" id="ProtNLM"/>
    </source>
</evidence>
<dbReference type="SMART" id="SM00892">
    <property type="entry name" value="Endonuclease_NS"/>
    <property type="match status" value="1"/>
</dbReference>
<comment type="caution">
    <text evidence="5">The sequence shown here is derived from an EMBL/GenBank/DDBJ whole genome shotgun (WGS) entry which is preliminary data.</text>
</comment>
<dbReference type="Pfam" id="PF00078">
    <property type="entry name" value="RVT_1"/>
    <property type="match status" value="1"/>
</dbReference>
<evidence type="ECO:0000259" key="3">
    <source>
        <dbReference type="SMART" id="SM00477"/>
    </source>
</evidence>
<keyword evidence="2" id="KW-0732">Signal</keyword>
<gene>
    <name evidence="5" type="ORF">DUI87_13310</name>
</gene>
<feature type="domain" description="ENPP1-3/EXOG-like endonuclease/phosphodiesterase" evidence="3">
    <location>
        <begin position="57"/>
        <end position="266"/>
    </location>
</feature>
<dbReference type="AlphaFoldDB" id="A0A3M0KBP6"/>
<keyword evidence="6" id="KW-1185">Reference proteome</keyword>
<dbReference type="Proteomes" id="UP000269221">
    <property type="component" value="Unassembled WGS sequence"/>
</dbReference>
<evidence type="ECO:0000313" key="5">
    <source>
        <dbReference type="EMBL" id="RMC10505.1"/>
    </source>
</evidence>
<dbReference type="STRING" id="333673.A0A3M0KBP6"/>
<dbReference type="GO" id="GO:0046872">
    <property type="term" value="F:metal ion binding"/>
    <property type="evidence" value="ECO:0007669"/>
    <property type="project" value="InterPro"/>
</dbReference>
<feature type="region of interest" description="Disordered" evidence="1">
    <location>
        <begin position="137"/>
        <end position="161"/>
    </location>
</feature>
<proteinExistence type="predicted"/>
<dbReference type="SUPFAM" id="SSF54060">
    <property type="entry name" value="His-Me finger endonucleases"/>
    <property type="match status" value="1"/>
</dbReference>
<sequence length="465" mass="51620">MLRLLLLQVLASCLWLGHSKVISPFEDCSQFLHAKTPPNSALNPQNPAWICQRYSNSYHFATLYDRDRRIPVYSAYVYKPGSGDKSKSFFIEPQLISPSYSKDMDTEYTIEKKHKITAEQVGQSQAIDQDYKNLEGLEHGRLSPSGHQSGTKSKSSTSTLTNIVPQNSRLNQGAWKNYQSKTMDQQTQGCKTTYVIVGAVPGNTSVSNNRVNVPSHIWSAACCQTKTTMKTWAVIAENSDSQVENLTLAQLEEKLTELYGKGKDSRNNQNLDTKVSKVIEFVKCWVIGDVPEAWSLAIVTSSHKKGGKENLCDYRRVHLASLPRRVMEQIVLSVITWHIQDSQGISPSQQRFRKGKSCLENLISCDDQMTGPVDEGRGCANVCLDFHKAFGTVSHGILMEKPSAYGLQRCSLGWDRNSLDVQAQRMFVNGATSSCHPATSGGPQGSVLGLVPFNIFTDDLDEGIQ</sequence>
<dbReference type="Gene3D" id="3.40.570.10">
    <property type="entry name" value="Extracellular Endonuclease, subunit A"/>
    <property type="match status" value="1"/>
</dbReference>
<evidence type="ECO:0000313" key="6">
    <source>
        <dbReference type="Proteomes" id="UP000269221"/>
    </source>
</evidence>
<dbReference type="InterPro" id="IPR044925">
    <property type="entry name" value="His-Me_finger_sf"/>
</dbReference>
<dbReference type="GO" id="GO:0016787">
    <property type="term" value="F:hydrolase activity"/>
    <property type="evidence" value="ECO:0007669"/>
    <property type="project" value="InterPro"/>
</dbReference>
<protein>
    <recommendedName>
        <fullName evidence="7">Reverse transcriptase domain-containing protein</fullName>
    </recommendedName>
</protein>